<feature type="domain" description="Aminotransferase class V" evidence="5">
    <location>
        <begin position="48"/>
        <end position="351"/>
    </location>
</feature>
<evidence type="ECO:0000256" key="4">
    <source>
        <dbReference type="RuleBase" id="RU004504"/>
    </source>
</evidence>
<dbReference type="EMBL" id="BAAAXQ010000039">
    <property type="protein sequence ID" value="GAA3017533.1"/>
    <property type="molecule type" value="Genomic_DNA"/>
</dbReference>
<dbReference type="InterPro" id="IPR015422">
    <property type="entry name" value="PyrdxlP-dep_Trfase_small"/>
</dbReference>
<dbReference type="InterPro" id="IPR020578">
    <property type="entry name" value="Aminotrans_V_PyrdxlP_BS"/>
</dbReference>
<evidence type="ECO:0000259" key="5">
    <source>
        <dbReference type="Pfam" id="PF00266"/>
    </source>
</evidence>
<reference evidence="7" key="1">
    <citation type="journal article" date="2019" name="Int. J. Syst. Evol. Microbiol.">
        <title>The Global Catalogue of Microorganisms (GCM) 10K type strain sequencing project: providing services to taxonomists for standard genome sequencing and annotation.</title>
        <authorList>
            <consortium name="The Broad Institute Genomics Platform"/>
            <consortium name="The Broad Institute Genome Sequencing Center for Infectious Disease"/>
            <person name="Wu L."/>
            <person name="Ma J."/>
        </authorList>
    </citation>
    <scope>NUCLEOTIDE SEQUENCE [LARGE SCALE GENOMIC DNA]</scope>
    <source>
        <strain evidence="7">JCM 8736</strain>
    </source>
</reference>
<dbReference type="Gene3D" id="3.90.1150.10">
    <property type="entry name" value="Aspartate Aminotransferase, domain 1"/>
    <property type="match status" value="1"/>
</dbReference>
<dbReference type="PANTHER" id="PTHR43586:SF15">
    <property type="entry name" value="BLR3095 PROTEIN"/>
    <property type="match status" value="1"/>
</dbReference>
<evidence type="ECO:0000256" key="1">
    <source>
        <dbReference type="ARBA" id="ARBA00001933"/>
    </source>
</evidence>
<sequence length="364" mass="40734">MHPDLIDQFPTLKKLNYLGSCSQGLLPKQTSNALDRYHEELLTYGSNWELATQKVEEARNTFAKLINAEPDEIAIVSSVSHAISAIATSLPVSPTKDEIIFTDFDFPTVEDVWTSQARFKHKIHKITSEKNHIALEKFEKEISEKTLLTSIPHVHYKSGFKFDIDKISKIAHKKGSLIFVDAYQSAGHCPIDVKEMNIDFLATGTRKYLLGIPGISFLYIKKEIADRLNPYITGWLGQGKKGARKFDTGTPSFISAYAAVASIQLIQSIGVDTISTYLDSLGKFALEYGTEKGLTVYGSKQLLDRTSLIAFFHSEAKQVVHKLKKNGIVLTSKENIIRISPHFYNSNEDIKKAIDGIINYSSKK</sequence>
<dbReference type="InterPro" id="IPR015424">
    <property type="entry name" value="PyrdxlP-dep_Trfase"/>
</dbReference>
<dbReference type="InterPro" id="IPR000192">
    <property type="entry name" value="Aminotrans_V_dom"/>
</dbReference>
<dbReference type="SUPFAM" id="SSF53383">
    <property type="entry name" value="PLP-dependent transferases"/>
    <property type="match status" value="1"/>
</dbReference>
<organism evidence="6 7">
    <name type="scientific">Tetragenococcus solitarius</name>
    <dbReference type="NCBI Taxonomy" id="71453"/>
    <lineage>
        <taxon>Bacteria</taxon>
        <taxon>Bacillati</taxon>
        <taxon>Bacillota</taxon>
        <taxon>Bacilli</taxon>
        <taxon>Lactobacillales</taxon>
        <taxon>Enterococcaceae</taxon>
        <taxon>Tetragenococcus</taxon>
    </lineage>
</organism>
<gene>
    <name evidence="6" type="ORF">GCM10019998_12190</name>
</gene>
<dbReference type="Pfam" id="PF00266">
    <property type="entry name" value="Aminotran_5"/>
    <property type="match status" value="1"/>
</dbReference>
<dbReference type="RefSeq" id="WP_083498266.1">
    <property type="nucleotide sequence ID" value="NZ_BAAAXQ010000039.1"/>
</dbReference>
<comment type="caution">
    <text evidence="6">The sequence shown here is derived from an EMBL/GenBank/DDBJ whole genome shotgun (WGS) entry which is preliminary data.</text>
</comment>
<keyword evidence="7" id="KW-1185">Reference proteome</keyword>
<comment type="similarity">
    <text evidence="3">Belongs to the class-V pyridoxal-phosphate-dependent aminotransferase family.</text>
</comment>
<evidence type="ECO:0000313" key="7">
    <source>
        <dbReference type="Proteomes" id="UP001501577"/>
    </source>
</evidence>
<keyword evidence="6" id="KW-0032">Aminotransferase</keyword>
<comment type="cofactor">
    <cofactor evidence="1 4">
        <name>pyridoxal 5'-phosphate</name>
        <dbReference type="ChEBI" id="CHEBI:597326"/>
    </cofactor>
</comment>
<dbReference type="GO" id="GO:0008483">
    <property type="term" value="F:transaminase activity"/>
    <property type="evidence" value="ECO:0007669"/>
    <property type="project" value="UniProtKB-KW"/>
</dbReference>
<evidence type="ECO:0000256" key="3">
    <source>
        <dbReference type="RuleBase" id="RU004075"/>
    </source>
</evidence>
<dbReference type="PROSITE" id="PS00595">
    <property type="entry name" value="AA_TRANSFER_CLASS_5"/>
    <property type="match status" value="1"/>
</dbReference>
<proteinExistence type="inferred from homology"/>
<dbReference type="InterPro" id="IPR015421">
    <property type="entry name" value="PyrdxlP-dep_Trfase_major"/>
</dbReference>
<protein>
    <submittedName>
        <fullName evidence="6">Aminotransferase class V-fold PLP-dependent enzyme</fullName>
    </submittedName>
</protein>
<evidence type="ECO:0000256" key="2">
    <source>
        <dbReference type="ARBA" id="ARBA00022898"/>
    </source>
</evidence>
<dbReference type="PANTHER" id="PTHR43586">
    <property type="entry name" value="CYSTEINE DESULFURASE"/>
    <property type="match status" value="1"/>
</dbReference>
<name>A0ABP6KRX5_9ENTE</name>
<keyword evidence="2" id="KW-0663">Pyridoxal phosphate</keyword>
<accession>A0ABP6KRX5</accession>
<evidence type="ECO:0000313" key="6">
    <source>
        <dbReference type="EMBL" id="GAA3017533.1"/>
    </source>
</evidence>
<dbReference type="Gene3D" id="3.40.640.10">
    <property type="entry name" value="Type I PLP-dependent aspartate aminotransferase-like (Major domain)"/>
    <property type="match status" value="1"/>
</dbReference>
<keyword evidence="6" id="KW-0808">Transferase</keyword>
<dbReference type="Proteomes" id="UP001501577">
    <property type="component" value="Unassembled WGS sequence"/>
</dbReference>